<keyword evidence="6 7" id="KW-0511">Multifunctional enzyme</keyword>
<dbReference type="Gene3D" id="1.20.120.1510">
    <property type="match status" value="1"/>
</dbReference>
<evidence type="ECO:0000256" key="4">
    <source>
        <dbReference type="ARBA" id="ARBA00022840"/>
    </source>
</evidence>
<evidence type="ECO:0000256" key="3">
    <source>
        <dbReference type="ARBA" id="ARBA00022741"/>
    </source>
</evidence>
<dbReference type="AlphaFoldDB" id="A0A4Q7ZBF1"/>
<dbReference type="EC" id="2.7.7.89" evidence="7"/>
<dbReference type="Proteomes" id="UP000292423">
    <property type="component" value="Unassembled WGS sequence"/>
</dbReference>
<reference evidence="10 11" key="1">
    <citation type="submission" date="2019-02" db="EMBL/GenBank/DDBJ databases">
        <title>Genomic Encyclopedia of Type Strains, Phase IV (KMG-IV): sequencing the most valuable type-strain genomes for metagenomic binning, comparative biology and taxonomic classification.</title>
        <authorList>
            <person name="Goeker M."/>
        </authorList>
    </citation>
    <scope>NUCLEOTIDE SEQUENCE [LARGE SCALE GENOMIC DNA]</scope>
    <source>
        <strain evidence="10 11">DSM 105135</strain>
    </source>
</reference>
<comment type="caution">
    <text evidence="10">The sequence shown here is derived from an EMBL/GenBank/DDBJ whole genome shotgun (WGS) entry which is preliminary data.</text>
</comment>
<dbReference type="GO" id="GO:0047388">
    <property type="term" value="F:[glutamine synthetase]-adenylyl-L-tyrosine phosphorylase activity"/>
    <property type="evidence" value="ECO:0007669"/>
    <property type="project" value="UniProtKB-EC"/>
</dbReference>
<evidence type="ECO:0000259" key="9">
    <source>
        <dbReference type="Pfam" id="PF08335"/>
    </source>
</evidence>
<gene>
    <name evidence="7" type="primary">glnE</name>
    <name evidence="10" type="ORF">EV700_0219</name>
</gene>
<dbReference type="OrthoDB" id="9759366at2"/>
<dbReference type="Gene3D" id="3.30.460.10">
    <property type="entry name" value="Beta Polymerase, domain 2"/>
    <property type="match status" value="2"/>
</dbReference>
<keyword evidence="3 7" id="KW-0547">Nucleotide-binding</keyword>
<sequence length="956" mass="106809">MLDAALEGLVTKKAADCRAALTAAGVAVIPSALADDRLGPLLLASEFCTDVLCRFPAECAAMAIAGEFDRPNTRPYYAAALAAELAEIADETQWMQRIRRYRNRQMLRWVYRDVNGLCSLEELTDELSEFAEAAVDAAIAFAEDPLKQRHGEPVGEDSGQIQRMVVLGMGKLGAQELNLSSDIDLIFSYAEPGETNGKFCISNQEYFIKLGQAVIRLLDQVTADGFVFRIDMRLRPWGDGSALALSFTAMERYYEQHGREWERYAFIKALPIAGDLAGGEELLATLRPFVYRRYIDFSAFAALREMKGMIEREVRRKDMADNVKLGSGGIRDVEFIAQAFQLIRGGVHKALQQRPLLPVMNVLVDLGLLPAAVRDDLAAAYRFLRQVEHRIQALHDHQTQLLPLDPAGQARLAASLGFAGWADFYAALERHRDKVREQFRLVVVERVEAKAATPASDKARALWLDSCDVSPEVMAELGFKQAAESAERLQALRTGRALRTLPLLSRERLDQFMPLLIEEISAHAESDLALTRCLPLVESVLRRTSYLVMLLENPAALQRMVTLCAASPWIADELARYPVLLDELLNAETLYTPPQKEQLLSELRQQLLRVPHDDVEEQMRVLRIFKKSHVLRVAASDLQGTLPLMKVSDYLSWIAEAVLESVVGLSWQQMTARYGFPRRADGSLSTGDFMVAGYGKLGGIELGYGSDLDLVFVHNVANDDDTDGPKPISGGEFYARMAQKIISLLTTSTSAGQLYEVDMRLRPSGNSGMLVSSLKAQEEYQLHHAWTWEHQALVRARLVAGDEALGRLFDDLRRRVLCQPRDLAKLRAEVLEMRQKMRDHLSSTAKNPGSHVFDLKHDAGGIVDIEFMVQYGVLAWANTYPELARYSDNVRILDGFAACGCMPADLAVRLKEAYLAFRAQSHRLALAQQPARVAPTEFVEIRALVQQCWNNLFEIV</sequence>
<dbReference type="Gene3D" id="1.20.120.330">
    <property type="entry name" value="Nucleotidyltransferases domain 2"/>
    <property type="match status" value="2"/>
</dbReference>
<dbReference type="EMBL" id="SHKX01000010">
    <property type="protein sequence ID" value="RZU47265.1"/>
    <property type="molecule type" value="Genomic_DNA"/>
</dbReference>
<organism evidence="10 11">
    <name type="scientific">Fluviicoccus keumensis</name>
    <dbReference type="NCBI Taxonomy" id="1435465"/>
    <lineage>
        <taxon>Bacteria</taxon>
        <taxon>Pseudomonadati</taxon>
        <taxon>Pseudomonadota</taxon>
        <taxon>Gammaproteobacteria</taxon>
        <taxon>Moraxellales</taxon>
        <taxon>Moraxellaceae</taxon>
        <taxon>Fluviicoccus</taxon>
    </lineage>
</organism>
<dbReference type="PANTHER" id="PTHR30621">
    <property type="entry name" value="GLUTAMINE SYNTHETASE ADENYLYLTRANSFERASE"/>
    <property type="match status" value="1"/>
</dbReference>
<dbReference type="InterPro" id="IPR013546">
    <property type="entry name" value="PII_UdlTrfase/GS_AdlTrfase"/>
</dbReference>
<comment type="catalytic activity">
    <reaction evidence="7">
        <text>[glutamine synthetase]-O(4)-(5'-adenylyl)-L-tyrosine + phosphate = [glutamine synthetase]-L-tyrosine + ADP</text>
        <dbReference type="Rhea" id="RHEA:43716"/>
        <dbReference type="Rhea" id="RHEA-COMP:10660"/>
        <dbReference type="Rhea" id="RHEA-COMP:10661"/>
        <dbReference type="ChEBI" id="CHEBI:43474"/>
        <dbReference type="ChEBI" id="CHEBI:46858"/>
        <dbReference type="ChEBI" id="CHEBI:83624"/>
        <dbReference type="ChEBI" id="CHEBI:456216"/>
        <dbReference type="EC" id="2.7.7.89"/>
    </reaction>
</comment>
<comment type="cofactor">
    <cofactor evidence="7">
        <name>Mg(2+)</name>
        <dbReference type="ChEBI" id="CHEBI:18420"/>
    </cofactor>
</comment>
<feature type="region of interest" description="Adenylyl removase" evidence="7">
    <location>
        <begin position="1"/>
        <end position="446"/>
    </location>
</feature>
<feature type="region of interest" description="Adenylyl transferase" evidence="7">
    <location>
        <begin position="455"/>
        <end position="956"/>
    </location>
</feature>
<evidence type="ECO:0000256" key="1">
    <source>
        <dbReference type="ARBA" id="ARBA00022679"/>
    </source>
</evidence>
<dbReference type="GO" id="GO:0000287">
    <property type="term" value="F:magnesium ion binding"/>
    <property type="evidence" value="ECO:0007669"/>
    <property type="project" value="UniProtKB-UniRule"/>
</dbReference>
<keyword evidence="1 7" id="KW-0808">Transferase</keyword>
<dbReference type="GO" id="GO:0000820">
    <property type="term" value="P:regulation of glutamine family amino acid metabolic process"/>
    <property type="evidence" value="ECO:0007669"/>
    <property type="project" value="UniProtKB-UniRule"/>
</dbReference>
<evidence type="ECO:0000313" key="10">
    <source>
        <dbReference type="EMBL" id="RZU47265.1"/>
    </source>
</evidence>
<evidence type="ECO:0000259" key="8">
    <source>
        <dbReference type="Pfam" id="PF03710"/>
    </source>
</evidence>
<keyword evidence="5 7" id="KW-0460">Magnesium</keyword>
<proteinExistence type="inferred from homology"/>
<dbReference type="GO" id="GO:0016874">
    <property type="term" value="F:ligase activity"/>
    <property type="evidence" value="ECO:0007669"/>
    <property type="project" value="UniProtKB-KW"/>
</dbReference>
<dbReference type="PANTHER" id="PTHR30621:SF0">
    <property type="entry name" value="BIFUNCTIONAL GLUTAMINE SYNTHETASE ADENYLYLTRANSFERASE_ADENYLYL-REMOVING ENZYME"/>
    <property type="match status" value="1"/>
</dbReference>
<dbReference type="FunFam" id="1.20.120.330:FF:000005">
    <property type="entry name" value="Bifunctional glutamine synthetase adenylyltransferase/adenylyl-removing enzyme"/>
    <property type="match status" value="1"/>
</dbReference>
<dbReference type="CDD" id="cd05401">
    <property type="entry name" value="NT_GlnE_GlnD_like"/>
    <property type="match status" value="2"/>
</dbReference>
<dbReference type="SUPFAM" id="SSF81301">
    <property type="entry name" value="Nucleotidyltransferase"/>
    <property type="match status" value="2"/>
</dbReference>
<dbReference type="InterPro" id="IPR043519">
    <property type="entry name" value="NT_sf"/>
</dbReference>
<keyword evidence="2 7" id="KW-0548">Nucleotidyltransferase</keyword>
<evidence type="ECO:0000313" key="11">
    <source>
        <dbReference type="Proteomes" id="UP000292423"/>
    </source>
</evidence>
<dbReference type="NCBIfam" id="NF008292">
    <property type="entry name" value="PRK11072.1"/>
    <property type="match status" value="1"/>
</dbReference>
<keyword evidence="10" id="KW-0436">Ligase</keyword>
<dbReference type="GO" id="GO:0005524">
    <property type="term" value="F:ATP binding"/>
    <property type="evidence" value="ECO:0007669"/>
    <property type="project" value="UniProtKB-UniRule"/>
</dbReference>
<dbReference type="InterPro" id="IPR005190">
    <property type="entry name" value="GlnE_rpt_dom"/>
</dbReference>
<dbReference type="GO" id="GO:0008882">
    <property type="term" value="F:[glutamate-ammonia-ligase] adenylyltransferase activity"/>
    <property type="evidence" value="ECO:0007669"/>
    <property type="project" value="UniProtKB-UniRule"/>
</dbReference>
<feature type="domain" description="Glutamate-ammonia ligase adenylyltransferase repeated" evidence="8">
    <location>
        <begin position="558"/>
        <end position="809"/>
    </location>
</feature>
<name>A0A4Q7ZBF1_9GAMM</name>
<dbReference type="GO" id="GO:0005829">
    <property type="term" value="C:cytosol"/>
    <property type="evidence" value="ECO:0007669"/>
    <property type="project" value="TreeGrafter"/>
</dbReference>
<accession>A0A4Q7ZBF1</accession>
<evidence type="ECO:0000256" key="7">
    <source>
        <dbReference type="HAMAP-Rule" id="MF_00802"/>
    </source>
</evidence>
<feature type="domain" description="PII-uridylyltransferase/Glutamine-synthetase adenylyltransferase" evidence="9">
    <location>
        <begin position="304"/>
        <end position="441"/>
    </location>
</feature>
<keyword evidence="11" id="KW-1185">Reference proteome</keyword>
<protein>
    <recommendedName>
        <fullName evidence="7">Bifunctional glutamine synthetase adenylyltransferase/adenylyl-removing enzyme</fullName>
    </recommendedName>
    <alternativeName>
        <fullName evidence="7">ATP:glutamine synthetase adenylyltransferase</fullName>
    </alternativeName>
    <alternativeName>
        <fullName evidence="7">ATase</fullName>
    </alternativeName>
    <domain>
        <recommendedName>
            <fullName evidence="7">Glutamine synthetase adenylyl-L-tyrosine phosphorylase</fullName>
            <ecNumber evidence="7">2.7.7.89</ecNumber>
        </recommendedName>
        <alternativeName>
            <fullName evidence="7">Adenylyl removase</fullName>
            <shortName evidence="7">AR</shortName>
            <shortName evidence="7">AT-N</shortName>
        </alternativeName>
    </domain>
    <domain>
        <recommendedName>
            <fullName evidence="7">Glutamine synthetase adenylyl transferase</fullName>
            <ecNumber evidence="7">2.7.7.42</ecNumber>
        </recommendedName>
        <alternativeName>
            <fullName evidence="7">Adenylyl transferase</fullName>
            <shortName evidence="7">AT</shortName>
            <shortName evidence="7">AT-C</shortName>
        </alternativeName>
    </domain>
</protein>
<evidence type="ECO:0000256" key="6">
    <source>
        <dbReference type="ARBA" id="ARBA00023268"/>
    </source>
</evidence>
<feature type="domain" description="Glutamate-ammonia ligase adenylyltransferase repeated" evidence="8">
    <location>
        <begin position="38"/>
        <end position="278"/>
    </location>
</feature>
<keyword evidence="4 7" id="KW-0067">ATP-binding</keyword>
<dbReference type="FunFam" id="3.30.460.10:FF:000009">
    <property type="entry name" value="Bifunctional glutamine synthetase adenylyltransferase/adenylyl-removing enzyme"/>
    <property type="match status" value="1"/>
</dbReference>
<dbReference type="SUPFAM" id="SSF81593">
    <property type="entry name" value="Nucleotidyltransferase substrate binding subunit/domain"/>
    <property type="match status" value="2"/>
</dbReference>
<dbReference type="HAMAP" id="MF_00802">
    <property type="entry name" value="GlnE"/>
    <property type="match status" value="1"/>
</dbReference>
<dbReference type="Pfam" id="PF03710">
    <property type="entry name" value="GlnE"/>
    <property type="match status" value="2"/>
</dbReference>
<dbReference type="InterPro" id="IPR023057">
    <property type="entry name" value="GlnE"/>
</dbReference>
<evidence type="ECO:0000256" key="5">
    <source>
        <dbReference type="ARBA" id="ARBA00022842"/>
    </source>
</evidence>
<comment type="function">
    <text evidence="7">Involved in the regulation of glutamine synthetase GlnA, a key enzyme in the process to assimilate ammonia. When cellular nitrogen levels are high, the C-terminal adenylyl transferase (AT) inactivates GlnA by covalent transfer of an adenylyl group from ATP to specific tyrosine residue of GlnA, thus reducing its activity. Conversely, when nitrogen levels are low, the N-terminal adenylyl removase (AR) activates GlnA by removing the adenylyl group by phosphorolysis, increasing its activity. The regulatory region of GlnE binds the signal transduction protein PII (GlnB) which indicates the nitrogen status of the cell.</text>
</comment>
<comment type="similarity">
    <text evidence="7">Belongs to the GlnE family.</text>
</comment>
<evidence type="ECO:0000256" key="2">
    <source>
        <dbReference type="ARBA" id="ARBA00022695"/>
    </source>
</evidence>
<dbReference type="EC" id="2.7.7.42" evidence="7"/>
<dbReference type="Pfam" id="PF08335">
    <property type="entry name" value="GlnD_UR_UTase"/>
    <property type="match status" value="1"/>
</dbReference>
<comment type="catalytic activity">
    <reaction evidence="7">
        <text>[glutamine synthetase]-L-tyrosine + ATP = [glutamine synthetase]-O(4)-(5'-adenylyl)-L-tyrosine + diphosphate</text>
        <dbReference type="Rhea" id="RHEA:18589"/>
        <dbReference type="Rhea" id="RHEA-COMP:10660"/>
        <dbReference type="Rhea" id="RHEA-COMP:10661"/>
        <dbReference type="ChEBI" id="CHEBI:30616"/>
        <dbReference type="ChEBI" id="CHEBI:33019"/>
        <dbReference type="ChEBI" id="CHEBI:46858"/>
        <dbReference type="ChEBI" id="CHEBI:83624"/>
        <dbReference type="EC" id="2.7.7.42"/>
    </reaction>
</comment>